<feature type="transmembrane region" description="Helical" evidence="1">
    <location>
        <begin position="116"/>
        <end position="134"/>
    </location>
</feature>
<keyword evidence="1" id="KW-0812">Transmembrane</keyword>
<name>A0ABV5YE73_9ACTN</name>
<feature type="transmembrane region" description="Helical" evidence="1">
    <location>
        <begin position="141"/>
        <end position="163"/>
    </location>
</feature>
<evidence type="ECO:0000256" key="1">
    <source>
        <dbReference type="SAM" id="Phobius"/>
    </source>
</evidence>
<feature type="transmembrane region" description="Helical" evidence="1">
    <location>
        <begin position="35"/>
        <end position="54"/>
    </location>
</feature>
<reference evidence="2 3" key="1">
    <citation type="submission" date="2024-09" db="EMBL/GenBank/DDBJ databases">
        <authorList>
            <person name="Sun Q."/>
            <person name="Mori K."/>
        </authorList>
    </citation>
    <scope>NUCLEOTIDE SEQUENCE [LARGE SCALE GENOMIC DNA]</scope>
    <source>
        <strain evidence="2 3">TBRC 0563</strain>
    </source>
</reference>
<keyword evidence="1" id="KW-0472">Membrane</keyword>
<keyword evidence="3" id="KW-1185">Reference proteome</keyword>
<sequence length="209" mass="22139">MVPPGWFRLVRAGGFASVCVVLSKAGHDLMAARPAAAWSGWVALVAVTAIGYCLADRRRPLWWILLAVEVTQSCLHLWFTWSTPGATPGHLGVATYGGMHHHLTGAGLPTGASHGGGMWGAHALAGLLVALWLYAGERALWHALGTIVGSLVACTLRAFLLVLCGGLDADRRTAGASLWRGEDETPPALAALRHALVRRGPPRTVMYLV</sequence>
<feature type="transmembrane region" description="Helical" evidence="1">
    <location>
        <begin position="61"/>
        <end position="81"/>
    </location>
</feature>
<evidence type="ECO:0000313" key="2">
    <source>
        <dbReference type="EMBL" id="MFB9833340.1"/>
    </source>
</evidence>
<dbReference type="RefSeq" id="WP_378200789.1">
    <property type="nucleotide sequence ID" value="NZ_JBHLZP010000085.1"/>
</dbReference>
<accession>A0ABV5YE73</accession>
<comment type="caution">
    <text evidence="2">The sequence shown here is derived from an EMBL/GenBank/DDBJ whole genome shotgun (WGS) entry which is preliminary data.</text>
</comment>
<organism evidence="2 3">
    <name type="scientific">Actinoallomurus acaciae</name>
    <dbReference type="NCBI Taxonomy" id="502577"/>
    <lineage>
        <taxon>Bacteria</taxon>
        <taxon>Bacillati</taxon>
        <taxon>Actinomycetota</taxon>
        <taxon>Actinomycetes</taxon>
        <taxon>Streptosporangiales</taxon>
        <taxon>Thermomonosporaceae</taxon>
        <taxon>Actinoallomurus</taxon>
    </lineage>
</organism>
<evidence type="ECO:0000313" key="3">
    <source>
        <dbReference type="Proteomes" id="UP001589627"/>
    </source>
</evidence>
<protein>
    <submittedName>
        <fullName evidence="2">Uncharacterized protein</fullName>
    </submittedName>
</protein>
<keyword evidence="1" id="KW-1133">Transmembrane helix</keyword>
<gene>
    <name evidence="2" type="ORF">ACFFNX_14190</name>
</gene>
<dbReference type="Proteomes" id="UP001589627">
    <property type="component" value="Unassembled WGS sequence"/>
</dbReference>
<proteinExistence type="predicted"/>
<dbReference type="EMBL" id="JBHLZP010000085">
    <property type="protein sequence ID" value="MFB9833340.1"/>
    <property type="molecule type" value="Genomic_DNA"/>
</dbReference>